<dbReference type="RefSeq" id="WP_184292965.1">
    <property type="nucleotide sequence ID" value="NZ_JACHJO010000010.1"/>
</dbReference>
<evidence type="ECO:0000313" key="3">
    <source>
        <dbReference type="Proteomes" id="UP000536604"/>
    </source>
</evidence>
<dbReference type="PANTHER" id="PTHR21174:SF0">
    <property type="entry name" value="HD PHOSPHOHYDROLASE FAMILY PROTEIN-RELATED"/>
    <property type="match status" value="1"/>
</dbReference>
<dbReference type="Proteomes" id="UP000536604">
    <property type="component" value="Unassembled WGS sequence"/>
</dbReference>
<dbReference type="SUPFAM" id="SSF109604">
    <property type="entry name" value="HD-domain/PDEase-like"/>
    <property type="match status" value="1"/>
</dbReference>
<protein>
    <submittedName>
        <fullName evidence="2">Putative metal-dependent HD superfamily phosphohydrolase</fullName>
    </submittedName>
</protein>
<proteinExistence type="predicted"/>
<name>A0A841ITN4_9ACTN</name>
<evidence type="ECO:0000259" key="1">
    <source>
        <dbReference type="Pfam" id="PF01966"/>
    </source>
</evidence>
<dbReference type="Gene3D" id="1.10.3210.10">
    <property type="entry name" value="Hypothetical protein af1432"/>
    <property type="match status" value="1"/>
</dbReference>
<gene>
    <name evidence="2" type="ORF">FHS13_003501</name>
</gene>
<keyword evidence="3" id="KW-1185">Reference proteome</keyword>
<dbReference type="EMBL" id="JACHJO010000010">
    <property type="protein sequence ID" value="MBB6121532.1"/>
    <property type="molecule type" value="Genomic_DNA"/>
</dbReference>
<dbReference type="PANTHER" id="PTHR21174">
    <property type="match status" value="1"/>
</dbReference>
<dbReference type="GO" id="GO:0016787">
    <property type="term" value="F:hydrolase activity"/>
    <property type="evidence" value="ECO:0007669"/>
    <property type="project" value="UniProtKB-KW"/>
</dbReference>
<sequence length="224" mass="24939">MRNEEAPLLRAAWERLVGSGPEARAVGEELLDRWGEPHRRHHTVRHLWQVLCAVDVLAEEAADPDLVRLAAWFHDAVHQGSSDDEEQSAALALDRLPMTGTDPARTLEVARLVLVTRDHRPEPGDADAAVLCDADLSVLAGPADEYLTYNAAVRAEYGRFSDEEFRRGRAGVLRRLLDSPHLYSTGFGRLHWEPRARANMSAELERLEADGRSEPSGFRGPPAR</sequence>
<evidence type="ECO:0000313" key="2">
    <source>
        <dbReference type="EMBL" id="MBB6121532.1"/>
    </source>
</evidence>
<keyword evidence="2" id="KW-0378">Hydrolase</keyword>
<dbReference type="InterPro" id="IPR009218">
    <property type="entry name" value="HD_phosphohydro"/>
</dbReference>
<dbReference type="PIRSF" id="PIRSF035170">
    <property type="entry name" value="HD_phosphohydro"/>
    <property type="match status" value="1"/>
</dbReference>
<dbReference type="InterPro" id="IPR006674">
    <property type="entry name" value="HD_domain"/>
</dbReference>
<comment type="caution">
    <text evidence="2">The sequence shown here is derived from an EMBL/GenBank/DDBJ whole genome shotgun (WGS) entry which is preliminary data.</text>
</comment>
<dbReference type="AlphaFoldDB" id="A0A841ITN4"/>
<organism evidence="2 3">
    <name type="scientific">Nocardiopsis algeriensis</name>
    <dbReference type="NCBI Taxonomy" id="1478215"/>
    <lineage>
        <taxon>Bacteria</taxon>
        <taxon>Bacillati</taxon>
        <taxon>Actinomycetota</taxon>
        <taxon>Actinomycetes</taxon>
        <taxon>Streptosporangiales</taxon>
        <taxon>Nocardiopsidaceae</taxon>
        <taxon>Nocardiopsis</taxon>
    </lineage>
</organism>
<accession>A0A841ITN4</accession>
<dbReference type="Pfam" id="PF01966">
    <property type="entry name" value="HD"/>
    <property type="match status" value="1"/>
</dbReference>
<feature type="domain" description="HD" evidence="1">
    <location>
        <begin position="44"/>
        <end position="89"/>
    </location>
</feature>
<reference evidence="2 3" key="1">
    <citation type="submission" date="2020-08" db="EMBL/GenBank/DDBJ databases">
        <title>Genomic Encyclopedia of Type Strains, Phase III (KMG-III): the genomes of soil and plant-associated and newly described type strains.</title>
        <authorList>
            <person name="Whitman W."/>
        </authorList>
    </citation>
    <scope>NUCLEOTIDE SEQUENCE [LARGE SCALE GENOMIC DNA]</scope>
    <source>
        <strain evidence="2 3">CECT 8712</strain>
    </source>
</reference>